<name>A0A9Q1H8Z1_HOLLE</name>
<dbReference type="Proteomes" id="UP001152320">
    <property type="component" value="Chromosome 8"/>
</dbReference>
<feature type="compositionally biased region" description="Acidic residues" evidence="1">
    <location>
        <begin position="129"/>
        <end position="138"/>
    </location>
</feature>
<gene>
    <name evidence="2" type="ORF">HOLleu_17617</name>
</gene>
<dbReference type="EMBL" id="JAIZAY010000008">
    <property type="protein sequence ID" value="KAJ8036943.1"/>
    <property type="molecule type" value="Genomic_DNA"/>
</dbReference>
<feature type="compositionally biased region" description="Polar residues" evidence="1">
    <location>
        <begin position="63"/>
        <end position="74"/>
    </location>
</feature>
<organism evidence="2 3">
    <name type="scientific">Holothuria leucospilota</name>
    <name type="common">Black long sea cucumber</name>
    <name type="synonym">Mertensiothuria leucospilota</name>
    <dbReference type="NCBI Taxonomy" id="206669"/>
    <lineage>
        <taxon>Eukaryota</taxon>
        <taxon>Metazoa</taxon>
        <taxon>Echinodermata</taxon>
        <taxon>Eleutherozoa</taxon>
        <taxon>Echinozoa</taxon>
        <taxon>Holothuroidea</taxon>
        <taxon>Aspidochirotacea</taxon>
        <taxon>Aspidochirotida</taxon>
        <taxon>Holothuriidae</taxon>
        <taxon>Holothuria</taxon>
    </lineage>
</organism>
<protein>
    <submittedName>
        <fullName evidence="2">Uncharacterized protein</fullName>
    </submittedName>
</protein>
<dbReference type="AlphaFoldDB" id="A0A9Q1H8Z1"/>
<accession>A0A9Q1H8Z1</accession>
<keyword evidence="3" id="KW-1185">Reference proteome</keyword>
<sequence length="179" mass="19943">MIKSLDTDKFGEKSAVIVPETGRKRYRTGDEEAQLFHPASKRRDLNGNRDLLDISALSIHASNSVNHTNGTDPNRPNCEAGVSQASGSQHIPDHHHQLGQPPPLHQNTQPSTSQGTLGPSALSRNQSNDSDDDDDDDTSSSYYKDINMILKKAHFDFLQRRKLPYVCLKNESNLQQLLK</sequence>
<feature type="compositionally biased region" description="Polar residues" evidence="1">
    <location>
        <begin position="107"/>
        <end position="126"/>
    </location>
</feature>
<dbReference type="OrthoDB" id="10586485at2759"/>
<comment type="caution">
    <text evidence="2">The sequence shown here is derived from an EMBL/GenBank/DDBJ whole genome shotgun (WGS) entry which is preliminary data.</text>
</comment>
<feature type="region of interest" description="Disordered" evidence="1">
    <location>
        <begin position="1"/>
        <end position="47"/>
    </location>
</feature>
<evidence type="ECO:0000313" key="3">
    <source>
        <dbReference type="Proteomes" id="UP001152320"/>
    </source>
</evidence>
<feature type="region of interest" description="Disordered" evidence="1">
    <location>
        <begin position="63"/>
        <end position="139"/>
    </location>
</feature>
<dbReference type="InterPro" id="IPR029222">
    <property type="entry name" value="VCF1/2-like"/>
</dbReference>
<feature type="compositionally biased region" description="Basic and acidic residues" evidence="1">
    <location>
        <begin position="21"/>
        <end position="30"/>
    </location>
</feature>
<reference evidence="2" key="1">
    <citation type="submission" date="2021-10" db="EMBL/GenBank/DDBJ databases">
        <title>Tropical sea cucumber genome reveals ecological adaptation and Cuvierian tubules defense mechanism.</title>
        <authorList>
            <person name="Chen T."/>
        </authorList>
    </citation>
    <scope>NUCLEOTIDE SEQUENCE</scope>
    <source>
        <strain evidence="2">Nanhai2018</strain>
        <tissue evidence="2">Muscle</tissue>
    </source>
</reference>
<proteinExistence type="predicted"/>
<evidence type="ECO:0000256" key="1">
    <source>
        <dbReference type="SAM" id="MobiDB-lite"/>
    </source>
</evidence>
<feature type="compositionally biased region" description="Basic and acidic residues" evidence="1">
    <location>
        <begin position="1"/>
        <end position="12"/>
    </location>
</feature>
<dbReference type="Pfam" id="PF15434">
    <property type="entry name" value="FAM104"/>
    <property type="match status" value="1"/>
</dbReference>
<evidence type="ECO:0000313" key="2">
    <source>
        <dbReference type="EMBL" id="KAJ8036943.1"/>
    </source>
</evidence>